<accession>A0ABR3IRI6</accession>
<protein>
    <submittedName>
        <fullName evidence="2">Uncharacterized protein</fullName>
    </submittedName>
</protein>
<sequence length="463" mass="50656">MSTPRSQLPAIQFQPRIGRASLSEIPRERTINIQVLLDLSPDREALLTGGKPIDEIRRALKLHVKTLEGHWLQQVYRGRSIRPRDATVSISDFIVDAQPAPEPAPLGIYNEHLEGHHQPGNKDRHVIRHVLSGPSLYGAPSAATTFETLEDHSIGGGPKVLGIWSSLALSTAHQLISPRPLGPTHVLVVYAKPSQNQSAAAQHRHRRSNSVTPSPSHPEPLEVAINDLLFVVNSPNLLMYPALPRRLERDLPRVVIRGVPHIDTFPELNAYLRTKNQAALFRALLPEWLRDVMHPLPPFNQQEINASSTNSARGDGILRHTKSSGFLSGLFQASTVATTSKESPPPASSFGSSLCCISNSSTVSVDTIVTQENLIPPAPAQTRTIASIAKDIADAYCDSSLAIGRIGRDDALINAMIALDALADNLEFIGYYSKNLWSELTMNRLILIRAIAFASKDNVDDET</sequence>
<evidence type="ECO:0000313" key="3">
    <source>
        <dbReference type="Proteomes" id="UP001556367"/>
    </source>
</evidence>
<name>A0ABR3IRI6_9AGAR</name>
<feature type="region of interest" description="Disordered" evidence="1">
    <location>
        <begin position="197"/>
        <end position="218"/>
    </location>
</feature>
<comment type="caution">
    <text evidence="2">The sequence shown here is derived from an EMBL/GenBank/DDBJ whole genome shotgun (WGS) entry which is preliminary data.</text>
</comment>
<evidence type="ECO:0000313" key="2">
    <source>
        <dbReference type="EMBL" id="KAL0945892.1"/>
    </source>
</evidence>
<proteinExistence type="predicted"/>
<dbReference type="EMBL" id="JASNQZ010000015">
    <property type="protein sequence ID" value="KAL0945892.1"/>
    <property type="molecule type" value="Genomic_DNA"/>
</dbReference>
<keyword evidence="3" id="KW-1185">Reference proteome</keyword>
<reference evidence="3" key="1">
    <citation type="submission" date="2024-06" db="EMBL/GenBank/DDBJ databases">
        <title>Multi-omics analyses provide insights into the biosynthesis of the anticancer antibiotic pleurotin in Hohenbuehelia grisea.</title>
        <authorList>
            <person name="Weaver J.A."/>
            <person name="Alberti F."/>
        </authorList>
    </citation>
    <scope>NUCLEOTIDE SEQUENCE [LARGE SCALE GENOMIC DNA]</scope>
    <source>
        <strain evidence="3">T-177</strain>
    </source>
</reference>
<evidence type="ECO:0000256" key="1">
    <source>
        <dbReference type="SAM" id="MobiDB-lite"/>
    </source>
</evidence>
<organism evidence="2 3">
    <name type="scientific">Hohenbuehelia grisea</name>
    <dbReference type="NCBI Taxonomy" id="104357"/>
    <lineage>
        <taxon>Eukaryota</taxon>
        <taxon>Fungi</taxon>
        <taxon>Dikarya</taxon>
        <taxon>Basidiomycota</taxon>
        <taxon>Agaricomycotina</taxon>
        <taxon>Agaricomycetes</taxon>
        <taxon>Agaricomycetidae</taxon>
        <taxon>Agaricales</taxon>
        <taxon>Pleurotineae</taxon>
        <taxon>Pleurotaceae</taxon>
        <taxon>Hohenbuehelia</taxon>
    </lineage>
</organism>
<dbReference type="Proteomes" id="UP001556367">
    <property type="component" value="Unassembled WGS sequence"/>
</dbReference>
<gene>
    <name evidence="2" type="ORF">HGRIS_012177</name>
</gene>